<dbReference type="AlphaFoldDB" id="A0A933NYB9"/>
<sequence length="102" mass="10726">MTNHSALAEARVEITHDVGLHARPSVKLTKLAKGFGARIGLALTADGPWIDAKSIVKVMATKAPKGSTLYLRAEGADAGDAIEALVRLVRRDFDEGSSDADA</sequence>
<dbReference type="Proteomes" id="UP000782610">
    <property type="component" value="Unassembled WGS sequence"/>
</dbReference>
<dbReference type="SUPFAM" id="SSF55594">
    <property type="entry name" value="HPr-like"/>
    <property type="match status" value="1"/>
</dbReference>
<evidence type="ECO:0000313" key="7">
    <source>
        <dbReference type="EMBL" id="MBI4921906.1"/>
    </source>
</evidence>
<dbReference type="Gene3D" id="3.30.1340.10">
    <property type="entry name" value="HPr-like"/>
    <property type="match status" value="1"/>
</dbReference>
<comment type="caution">
    <text evidence="7">The sequence shown here is derived from an EMBL/GenBank/DDBJ whole genome shotgun (WGS) entry which is preliminary data.</text>
</comment>
<dbReference type="PROSITE" id="PS51350">
    <property type="entry name" value="PTS_HPR_DOM"/>
    <property type="match status" value="1"/>
</dbReference>
<evidence type="ECO:0000256" key="5">
    <source>
        <dbReference type="ARBA" id="ARBA00033055"/>
    </source>
</evidence>
<dbReference type="PANTHER" id="PTHR33705">
    <property type="entry name" value="PHOSPHOCARRIER PROTEIN HPR"/>
    <property type="match status" value="1"/>
</dbReference>
<protein>
    <recommendedName>
        <fullName evidence="2">Phosphocarrier protein HPr</fullName>
    </recommendedName>
    <alternativeName>
        <fullName evidence="5">Histidine-containing protein</fullName>
    </alternativeName>
</protein>
<dbReference type="NCBIfam" id="TIGR01003">
    <property type="entry name" value="PTS_HPr_family"/>
    <property type="match status" value="1"/>
</dbReference>
<dbReference type="InterPro" id="IPR000032">
    <property type="entry name" value="HPr-like"/>
</dbReference>
<dbReference type="PROSITE" id="PS00369">
    <property type="entry name" value="PTS_HPR_HIS"/>
    <property type="match status" value="1"/>
</dbReference>
<evidence type="ECO:0000256" key="1">
    <source>
        <dbReference type="ARBA" id="ARBA00003681"/>
    </source>
</evidence>
<keyword evidence="4" id="KW-0762">Sugar transport</keyword>
<organism evidence="7 8">
    <name type="scientific">Devosia nanyangense</name>
    <dbReference type="NCBI Taxonomy" id="1228055"/>
    <lineage>
        <taxon>Bacteria</taxon>
        <taxon>Pseudomonadati</taxon>
        <taxon>Pseudomonadota</taxon>
        <taxon>Alphaproteobacteria</taxon>
        <taxon>Hyphomicrobiales</taxon>
        <taxon>Devosiaceae</taxon>
        <taxon>Devosia</taxon>
    </lineage>
</organism>
<evidence type="ECO:0000259" key="6">
    <source>
        <dbReference type="PROSITE" id="PS51350"/>
    </source>
</evidence>
<dbReference type="PRINTS" id="PR00107">
    <property type="entry name" value="PHOSPHOCPHPR"/>
</dbReference>
<dbReference type="EMBL" id="JACRAF010000025">
    <property type="protein sequence ID" value="MBI4921906.1"/>
    <property type="molecule type" value="Genomic_DNA"/>
</dbReference>
<dbReference type="Pfam" id="PF00381">
    <property type="entry name" value="PTS-HPr"/>
    <property type="match status" value="1"/>
</dbReference>
<dbReference type="InterPro" id="IPR001020">
    <property type="entry name" value="PTS_HPr_His_P_site"/>
</dbReference>
<feature type="domain" description="HPr" evidence="6">
    <location>
        <begin position="7"/>
        <end position="96"/>
    </location>
</feature>
<evidence type="ECO:0000313" key="8">
    <source>
        <dbReference type="Proteomes" id="UP000782610"/>
    </source>
</evidence>
<proteinExistence type="predicted"/>
<evidence type="ECO:0000256" key="4">
    <source>
        <dbReference type="ARBA" id="ARBA00022597"/>
    </source>
</evidence>
<reference evidence="7" key="1">
    <citation type="submission" date="2020-07" db="EMBL/GenBank/DDBJ databases">
        <title>Huge and variable diversity of episymbiotic CPR bacteria and DPANN archaea in groundwater ecosystems.</title>
        <authorList>
            <person name="He C.Y."/>
            <person name="Keren R."/>
            <person name="Whittaker M."/>
            <person name="Farag I.F."/>
            <person name="Doudna J."/>
            <person name="Cate J.H.D."/>
            <person name="Banfield J.F."/>
        </authorList>
    </citation>
    <scope>NUCLEOTIDE SEQUENCE</scope>
    <source>
        <strain evidence="7">NC_groundwater_1586_Pr3_B-0.1um_66_15</strain>
    </source>
</reference>
<evidence type="ECO:0000256" key="3">
    <source>
        <dbReference type="ARBA" id="ARBA00022448"/>
    </source>
</evidence>
<dbReference type="InterPro" id="IPR050399">
    <property type="entry name" value="HPr"/>
</dbReference>
<accession>A0A933NYB9</accession>
<name>A0A933NYB9_9HYPH</name>
<evidence type="ECO:0000256" key="2">
    <source>
        <dbReference type="ARBA" id="ARBA00020422"/>
    </source>
</evidence>
<dbReference type="PANTHER" id="PTHR33705:SF1">
    <property type="entry name" value="PHOSPHOCARRIER PROTEIN HPR"/>
    <property type="match status" value="1"/>
</dbReference>
<comment type="function">
    <text evidence="1">General (non sugar-specific) component of the phosphoenolpyruvate-dependent sugar phosphotransferase system (sugar PTS). This major carbohydrate active-transport system catalyzes the phosphorylation of incoming sugar substrates concomitantly with their translocation across the cell membrane. The phosphoryl group from phosphoenolpyruvate (PEP) is transferred to the phosphoryl carrier protein HPr by enzyme I. Phospho-HPr then transfers it to the PTS EIIA domain.</text>
</comment>
<gene>
    <name evidence="7" type="ORF">HY834_09170</name>
</gene>
<dbReference type="CDD" id="cd00367">
    <property type="entry name" value="PTS-HPr_like"/>
    <property type="match status" value="1"/>
</dbReference>
<dbReference type="InterPro" id="IPR035895">
    <property type="entry name" value="HPr-like_sf"/>
</dbReference>
<keyword evidence="3" id="KW-0813">Transport</keyword>